<dbReference type="RefSeq" id="XP_004717976.1">
    <property type="nucleotide sequence ID" value="XM_004717919.1"/>
</dbReference>
<dbReference type="PANTHER" id="PTHR34928:SF2">
    <property type="entry name" value="TRANSMEMBRANE PROTEIN 217"/>
    <property type="match status" value="1"/>
</dbReference>
<dbReference type="GeneID" id="101663392"/>
<evidence type="ECO:0000313" key="3">
    <source>
        <dbReference type="RefSeq" id="XP_004717976.1"/>
    </source>
</evidence>
<evidence type="ECO:0000313" key="2">
    <source>
        <dbReference type="Proteomes" id="UP000694863"/>
    </source>
</evidence>
<protein>
    <submittedName>
        <fullName evidence="3">Transmembrane protein 217-like</fullName>
    </submittedName>
</protein>
<feature type="transmembrane region" description="Helical" evidence="1">
    <location>
        <begin position="94"/>
        <end position="114"/>
    </location>
</feature>
<keyword evidence="1" id="KW-0812">Transmembrane</keyword>
<feature type="transmembrane region" description="Helical" evidence="1">
    <location>
        <begin position="126"/>
        <end position="150"/>
    </location>
</feature>
<keyword evidence="2" id="KW-1185">Reference proteome</keyword>
<proteinExistence type="predicted"/>
<dbReference type="InterPro" id="IPR027862">
    <property type="entry name" value="DUF4534"/>
</dbReference>
<feature type="transmembrane region" description="Helical" evidence="1">
    <location>
        <begin position="63"/>
        <end position="87"/>
    </location>
</feature>
<dbReference type="Proteomes" id="UP000694863">
    <property type="component" value="Unplaced"/>
</dbReference>
<keyword evidence="1" id="KW-0472">Membrane</keyword>
<dbReference type="PANTHER" id="PTHR34928">
    <property type="entry name" value="TRANSMEMBRANE PROTEIN 217"/>
    <property type="match status" value="1"/>
</dbReference>
<evidence type="ECO:0000256" key="1">
    <source>
        <dbReference type="SAM" id="Phobius"/>
    </source>
</evidence>
<dbReference type="Pfam" id="PF15049">
    <property type="entry name" value="DUF4534"/>
    <property type="match status" value="1"/>
</dbReference>
<keyword evidence="1" id="KW-1133">Transmembrane helix</keyword>
<feature type="transmembrane region" description="Helical" evidence="1">
    <location>
        <begin position="12"/>
        <end position="32"/>
    </location>
</feature>
<organism evidence="2 3">
    <name type="scientific">Echinops telfairi</name>
    <name type="common">Lesser hedgehog tenrec</name>
    <dbReference type="NCBI Taxonomy" id="9371"/>
    <lineage>
        <taxon>Eukaryota</taxon>
        <taxon>Metazoa</taxon>
        <taxon>Chordata</taxon>
        <taxon>Craniata</taxon>
        <taxon>Vertebrata</taxon>
        <taxon>Euteleostomi</taxon>
        <taxon>Mammalia</taxon>
        <taxon>Eutheria</taxon>
        <taxon>Afrotheria</taxon>
        <taxon>Tenrecidae</taxon>
        <taxon>Tenrecinae</taxon>
        <taxon>Echinops</taxon>
    </lineage>
</organism>
<name>A0ABM0J9K4_ECHTE</name>
<sequence>MRTQQRCGISPKIGTVLSGVFTIIATDLSMIFEEKYMKRSNCSAVQVQNAAIKKHLMQSIMCWSFQIAIFMSLVTFMVSFLLLFSVYTQKFGGMVVYCIWIIVYEVVNIMIQVATSGNPEKGVVKLMRLFGLVSRILMHALWLLFFVFSYMQITYKRSREGNVLTSNRRHSAESKDFRRRKSKLMSFSRYRK</sequence>
<gene>
    <name evidence="3" type="primary">LOC101663392</name>
</gene>
<accession>A0ABM0J9K4</accession>
<reference evidence="3" key="1">
    <citation type="submission" date="2025-08" db="UniProtKB">
        <authorList>
            <consortium name="RefSeq"/>
        </authorList>
    </citation>
    <scope>IDENTIFICATION</scope>
</reference>